<reference evidence="2 3" key="1">
    <citation type="journal article" date="2021" name="Elife">
        <title>Chloroplast acquisition without the gene transfer in kleptoplastic sea slugs, Plakobranchus ocellatus.</title>
        <authorList>
            <person name="Maeda T."/>
            <person name="Takahashi S."/>
            <person name="Yoshida T."/>
            <person name="Shimamura S."/>
            <person name="Takaki Y."/>
            <person name="Nagai Y."/>
            <person name="Toyoda A."/>
            <person name="Suzuki Y."/>
            <person name="Arimoto A."/>
            <person name="Ishii H."/>
            <person name="Satoh N."/>
            <person name="Nishiyama T."/>
            <person name="Hasebe M."/>
            <person name="Maruyama T."/>
            <person name="Minagawa J."/>
            <person name="Obokata J."/>
            <person name="Shigenobu S."/>
        </authorList>
    </citation>
    <scope>NUCLEOTIDE SEQUENCE [LARGE SCALE GENOMIC DNA]</scope>
</reference>
<accession>A0AAV4IC75</accession>
<feature type="compositionally biased region" description="Basic and acidic residues" evidence="1">
    <location>
        <begin position="344"/>
        <end position="369"/>
    </location>
</feature>
<dbReference type="AlphaFoldDB" id="A0AAV4IC75"/>
<feature type="compositionally biased region" description="Polar residues" evidence="1">
    <location>
        <begin position="145"/>
        <end position="162"/>
    </location>
</feature>
<feature type="compositionally biased region" description="Polar residues" evidence="1">
    <location>
        <begin position="501"/>
        <end position="536"/>
    </location>
</feature>
<keyword evidence="3" id="KW-1185">Reference proteome</keyword>
<feature type="compositionally biased region" description="Polar residues" evidence="1">
    <location>
        <begin position="320"/>
        <end position="333"/>
    </location>
</feature>
<feature type="region of interest" description="Disordered" evidence="1">
    <location>
        <begin position="320"/>
        <end position="609"/>
    </location>
</feature>
<organism evidence="2 3">
    <name type="scientific">Elysia marginata</name>
    <dbReference type="NCBI Taxonomy" id="1093978"/>
    <lineage>
        <taxon>Eukaryota</taxon>
        <taxon>Metazoa</taxon>
        <taxon>Spiralia</taxon>
        <taxon>Lophotrochozoa</taxon>
        <taxon>Mollusca</taxon>
        <taxon>Gastropoda</taxon>
        <taxon>Heterobranchia</taxon>
        <taxon>Euthyneura</taxon>
        <taxon>Panpulmonata</taxon>
        <taxon>Sacoglossa</taxon>
        <taxon>Placobranchoidea</taxon>
        <taxon>Plakobranchidae</taxon>
        <taxon>Elysia</taxon>
    </lineage>
</organism>
<comment type="caution">
    <text evidence="2">The sequence shown here is derived from an EMBL/GenBank/DDBJ whole genome shotgun (WGS) entry which is preliminary data.</text>
</comment>
<evidence type="ECO:0000313" key="3">
    <source>
        <dbReference type="Proteomes" id="UP000762676"/>
    </source>
</evidence>
<feature type="compositionally biased region" description="Polar residues" evidence="1">
    <location>
        <begin position="467"/>
        <end position="479"/>
    </location>
</feature>
<feature type="compositionally biased region" description="Low complexity" evidence="1">
    <location>
        <begin position="586"/>
        <end position="595"/>
    </location>
</feature>
<feature type="compositionally biased region" description="Basic and acidic residues" evidence="1">
    <location>
        <begin position="274"/>
        <end position="287"/>
    </location>
</feature>
<name>A0AAV4IC75_9GAST</name>
<protein>
    <submittedName>
        <fullName evidence="2">Uncharacterized protein</fullName>
    </submittedName>
</protein>
<dbReference type="Proteomes" id="UP000762676">
    <property type="component" value="Unassembled WGS sequence"/>
</dbReference>
<proteinExistence type="predicted"/>
<sequence>MQFLEHRFHRQPLLDYHRPKPAWVNDRPGGNQRFHSEPRQRNEVLQSLAPAGAKGTGAAVVSQDGHAFLYRTGNRSAFRQQGGQIAPRQKSLPARKPIGDFETKQVIHGIRTRSHEENYIRSNKFASSWAKVRAENLALRDGSPSRDSNTKPVSDNSSNLAKNKTDLNKNFGRAAKTNGISNGVTGPVYSGDHKMKTLPGAVGKNKTLSVDKDNGLGHTNGTIENGIEGDTEVCLKNIDRDGLNMVVKPHTHLNSLKVYKGKKDTGPSLPHTKSHAETENISKEKKDANPYIFKGHFRQEADSAYHKLDTAQLLDQNNLDYDKSSSIPSTSKQDIPDKTQAPEFAKDSHPAGISDDTKAKQTNSHEKNTDSSSTVKKQIVQNLINNSRVKSQVSTKDKRNSKTHNANLNLQQAHPNKNSPSRNKPHQSSTENDSKKPNGNVPPKPSAIALLYVLDQAKSPEKKKSDTQNTTSVEQSRVNPNPEEQVFDSSHKREPPLSVNRPYNNDSVSNTGPQGVSNLKNQPTSSNRSATSNPASKTAKLGAFKPQNQPIIDHRTANNNSASKTAQRRATEQPMPSASGHGSGSRRGTISSKRSAVAPAAKKNRQGNAALTNMMFDVNMGPSWDPHQKVPKMEGIDTVVVETKDRKGM</sequence>
<feature type="region of interest" description="Disordered" evidence="1">
    <location>
        <begin position="140"/>
        <end position="165"/>
    </location>
</feature>
<evidence type="ECO:0000313" key="2">
    <source>
        <dbReference type="EMBL" id="GFS07495.1"/>
    </source>
</evidence>
<gene>
    <name evidence="2" type="ORF">ElyMa_004732900</name>
</gene>
<feature type="compositionally biased region" description="Polar residues" evidence="1">
    <location>
        <begin position="403"/>
        <end position="431"/>
    </location>
</feature>
<feature type="region of interest" description="Disordered" evidence="1">
    <location>
        <begin position="19"/>
        <end position="39"/>
    </location>
</feature>
<dbReference type="EMBL" id="BMAT01009500">
    <property type="protein sequence ID" value="GFS07495.1"/>
    <property type="molecule type" value="Genomic_DNA"/>
</dbReference>
<feature type="compositionally biased region" description="Polar residues" evidence="1">
    <location>
        <begin position="370"/>
        <end position="394"/>
    </location>
</feature>
<evidence type="ECO:0000256" key="1">
    <source>
        <dbReference type="SAM" id="MobiDB-lite"/>
    </source>
</evidence>
<feature type="region of interest" description="Disordered" evidence="1">
    <location>
        <begin position="257"/>
        <end position="287"/>
    </location>
</feature>